<proteinExistence type="predicted"/>
<evidence type="ECO:0000313" key="2">
    <source>
        <dbReference type="Proteomes" id="UP000697107"/>
    </source>
</evidence>
<gene>
    <name evidence="1" type="ORF">PC118_g9470</name>
</gene>
<evidence type="ECO:0000313" key="1">
    <source>
        <dbReference type="EMBL" id="KAG2983347.1"/>
    </source>
</evidence>
<reference evidence="1" key="1">
    <citation type="submission" date="2018-10" db="EMBL/GenBank/DDBJ databases">
        <title>Effector identification in a new, highly contiguous assembly of the strawberry crown rot pathogen Phytophthora cactorum.</title>
        <authorList>
            <person name="Armitage A.D."/>
            <person name="Nellist C.F."/>
            <person name="Bates H."/>
            <person name="Vickerstaff R.J."/>
            <person name="Harrison R.J."/>
        </authorList>
    </citation>
    <scope>NUCLEOTIDE SEQUENCE</scope>
    <source>
        <strain evidence="1">P415</strain>
    </source>
</reference>
<protein>
    <submittedName>
        <fullName evidence="1">Uncharacterized protein</fullName>
    </submittedName>
</protein>
<dbReference type="EMBL" id="RCML01000260">
    <property type="protein sequence ID" value="KAG2983347.1"/>
    <property type="molecule type" value="Genomic_DNA"/>
</dbReference>
<name>A0A8T1G4J6_9STRA</name>
<accession>A0A8T1G4J6</accession>
<comment type="caution">
    <text evidence="1">The sequence shown here is derived from an EMBL/GenBank/DDBJ whole genome shotgun (WGS) entry which is preliminary data.</text>
</comment>
<organism evidence="1 2">
    <name type="scientific">Phytophthora cactorum</name>
    <dbReference type="NCBI Taxonomy" id="29920"/>
    <lineage>
        <taxon>Eukaryota</taxon>
        <taxon>Sar</taxon>
        <taxon>Stramenopiles</taxon>
        <taxon>Oomycota</taxon>
        <taxon>Peronosporomycetes</taxon>
        <taxon>Peronosporales</taxon>
        <taxon>Peronosporaceae</taxon>
        <taxon>Phytophthora</taxon>
    </lineage>
</organism>
<dbReference type="Proteomes" id="UP000697107">
    <property type="component" value="Unassembled WGS sequence"/>
</dbReference>
<dbReference type="AlphaFoldDB" id="A0A8T1G4J6"/>
<sequence length="31" mass="3602">MWDMRMTSNPAINDPVYCDIPLLMPPNCIYS</sequence>